<proteinExistence type="inferred from homology"/>
<dbReference type="InterPro" id="IPR006439">
    <property type="entry name" value="HAD-SF_hydro_IA"/>
</dbReference>
<dbReference type="OrthoDB" id="3774052at2"/>
<organism evidence="3 4">
    <name type="scientific">Pseudonocardia endophytica</name>
    <dbReference type="NCBI Taxonomy" id="401976"/>
    <lineage>
        <taxon>Bacteria</taxon>
        <taxon>Bacillati</taxon>
        <taxon>Actinomycetota</taxon>
        <taxon>Actinomycetes</taxon>
        <taxon>Pseudonocardiales</taxon>
        <taxon>Pseudonocardiaceae</taxon>
        <taxon>Pseudonocardia</taxon>
    </lineage>
</organism>
<keyword evidence="2" id="KW-0378">Hydrolase</keyword>
<name>A0A4V2PIN6_PSEEN</name>
<dbReference type="InterPro" id="IPR051540">
    <property type="entry name" value="S-2-haloacid_dehalogenase"/>
</dbReference>
<gene>
    <name evidence="3" type="ORF">EV378_0629</name>
</gene>
<protein>
    <submittedName>
        <fullName evidence="3">2-haloacid dehalogenase</fullName>
    </submittedName>
</protein>
<dbReference type="SUPFAM" id="SSF56784">
    <property type="entry name" value="HAD-like"/>
    <property type="match status" value="1"/>
</dbReference>
<reference evidence="3 4" key="1">
    <citation type="submission" date="2019-03" db="EMBL/GenBank/DDBJ databases">
        <title>Sequencing the genomes of 1000 actinobacteria strains.</title>
        <authorList>
            <person name="Klenk H.-P."/>
        </authorList>
    </citation>
    <scope>NUCLEOTIDE SEQUENCE [LARGE SCALE GENOMIC DNA]</scope>
    <source>
        <strain evidence="3 4">DSM 44969</strain>
    </source>
</reference>
<evidence type="ECO:0000313" key="4">
    <source>
        <dbReference type="Proteomes" id="UP000295560"/>
    </source>
</evidence>
<evidence type="ECO:0000256" key="1">
    <source>
        <dbReference type="ARBA" id="ARBA00008106"/>
    </source>
</evidence>
<sequence>MPITTVVFDVNETLSDLSPLSRRFSDLGAPEWYGPYWFASTLREGIALAACGDYRPFAEIGRETAAQLLRRSGISDPDGGAGHVLQAFLDLPLHPDVADGVRALADAGYRLVTLSNGATGVAEKLLGDHGIRDRFEAVLSVDDAGVWKPVRAVYEHAVRHCGIAADEAVMVAVHPWDLHGAHRAGMRTAWVNRTGEPYPGHVAAPDHTVAAIGDLVTHLTG</sequence>
<dbReference type="Proteomes" id="UP000295560">
    <property type="component" value="Unassembled WGS sequence"/>
</dbReference>
<keyword evidence="4" id="KW-1185">Reference proteome</keyword>
<dbReference type="InterPro" id="IPR006328">
    <property type="entry name" value="2-HAD"/>
</dbReference>
<dbReference type="Gene3D" id="3.40.50.1000">
    <property type="entry name" value="HAD superfamily/HAD-like"/>
    <property type="match status" value="1"/>
</dbReference>
<dbReference type="PANTHER" id="PTHR43316:SF3">
    <property type="entry name" value="HALOACID DEHALOGENASE, TYPE II (AFU_ORTHOLOGUE AFUA_2G07750)-RELATED"/>
    <property type="match status" value="1"/>
</dbReference>
<dbReference type="PANTHER" id="PTHR43316">
    <property type="entry name" value="HYDROLASE, HALOACID DELAHOGENASE-RELATED"/>
    <property type="match status" value="1"/>
</dbReference>
<evidence type="ECO:0000256" key="2">
    <source>
        <dbReference type="ARBA" id="ARBA00022801"/>
    </source>
</evidence>
<accession>A0A4V2PIN6</accession>
<dbReference type="AlphaFoldDB" id="A0A4V2PIN6"/>
<dbReference type="CDD" id="cd02588">
    <property type="entry name" value="HAD_L2-DEX"/>
    <property type="match status" value="1"/>
</dbReference>
<dbReference type="InterPro" id="IPR023198">
    <property type="entry name" value="PGP-like_dom2"/>
</dbReference>
<dbReference type="NCBIfam" id="TIGR01493">
    <property type="entry name" value="HAD-SF-IA-v2"/>
    <property type="match status" value="1"/>
</dbReference>
<dbReference type="InterPro" id="IPR023214">
    <property type="entry name" value="HAD_sf"/>
</dbReference>
<dbReference type="Gene3D" id="1.10.150.240">
    <property type="entry name" value="Putative phosphatase, domain 2"/>
    <property type="match status" value="1"/>
</dbReference>
<dbReference type="Pfam" id="PF00702">
    <property type="entry name" value="Hydrolase"/>
    <property type="match status" value="1"/>
</dbReference>
<dbReference type="GO" id="GO:0019120">
    <property type="term" value="F:hydrolase activity, acting on acid halide bonds, in C-halide compounds"/>
    <property type="evidence" value="ECO:0007669"/>
    <property type="project" value="InterPro"/>
</dbReference>
<evidence type="ECO:0000313" key="3">
    <source>
        <dbReference type="EMBL" id="TCK24836.1"/>
    </source>
</evidence>
<dbReference type="NCBIfam" id="TIGR01428">
    <property type="entry name" value="HAD_type_II"/>
    <property type="match status" value="1"/>
</dbReference>
<dbReference type="SFLD" id="SFLDS00003">
    <property type="entry name" value="Haloacid_Dehalogenase"/>
    <property type="match status" value="1"/>
</dbReference>
<dbReference type="InterPro" id="IPR036412">
    <property type="entry name" value="HAD-like_sf"/>
</dbReference>
<dbReference type="SFLD" id="SFLDG01129">
    <property type="entry name" value="C1.5:_HAD__Beta-PGM__Phosphata"/>
    <property type="match status" value="1"/>
</dbReference>
<dbReference type="PRINTS" id="PR00413">
    <property type="entry name" value="HADHALOGNASE"/>
</dbReference>
<comment type="similarity">
    <text evidence="1">Belongs to the HAD-like hydrolase superfamily. S-2-haloalkanoic acid dehalogenase family.</text>
</comment>
<dbReference type="RefSeq" id="WP_132421231.1">
    <property type="nucleotide sequence ID" value="NZ_SMFZ01000001.1"/>
</dbReference>
<comment type="caution">
    <text evidence="3">The sequence shown here is derived from an EMBL/GenBank/DDBJ whole genome shotgun (WGS) entry which is preliminary data.</text>
</comment>
<dbReference type="EMBL" id="SMFZ01000001">
    <property type="protein sequence ID" value="TCK24836.1"/>
    <property type="molecule type" value="Genomic_DNA"/>
</dbReference>